<dbReference type="EMBL" id="AYXG01000084">
    <property type="protein sequence ID" value="EWC62220.1"/>
    <property type="molecule type" value="Genomic_DNA"/>
</dbReference>
<dbReference type="AlphaFoldDB" id="W7IMW5"/>
<name>W7IMW5_9PSEU</name>
<sequence>MLGGMTALEDRAAVRRLLDRFGFGPRRGDLDRGFAETLDRLLAPAAPVAAPDLPAPERPAGNQEAKKRANAARADQEERFAGWWLDRMVAEPTATERLTWFWHGHFATSEQKVRSPRAMLAQNRTFRAHALGSFTDLAGALVVDPAMLLWLDGNDNTAAAPNENLAREFMELFALGIGHYSEGDVREAAKALTGWRATREQDAARFTDKRHDRSAVTLFGRTGPLDAPGFVAAVLAHPESAGFVVGRLWFRLVSSSPPPADVLDRLTAAYGPGRDVAATLRAIAAEPAFRDSATTLVKQPVEWLVGLLRAVDVRPSALPDKTRKRVRIGLAGMGQVPLRPPSVGGWPAAAAWLTTSAGAARLTLARAVVAGADLTAVGGDPVEDARVLLGVDSWSDRTRSALEQVRGDPKQLVAIAACAPEYVVSG</sequence>
<proteinExistence type="predicted"/>
<accession>W7IMW5</accession>
<dbReference type="Proteomes" id="UP000019277">
    <property type="component" value="Unassembled WGS sequence"/>
</dbReference>
<feature type="region of interest" description="Disordered" evidence="1">
    <location>
        <begin position="47"/>
        <end position="73"/>
    </location>
</feature>
<evidence type="ECO:0000313" key="3">
    <source>
        <dbReference type="Proteomes" id="UP000019277"/>
    </source>
</evidence>
<dbReference type="STRING" id="909613.UO65_2469"/>
<keyword evidence="3" id="KW-1185">Reference proteome</keyword>
<dbReference type="PATRIC" id="fig|909613.9.peg.2473"/>
<organism evidence="2 3">
    <name type="scientific">Actinokineospora spheciospongiae</name>
    <dbReference type="NCBI Taxonomy" id="909613"/>
    <lineage>
        <taxon>Bacteria</taxon>
        <taxon>Bacillati</taxon>
        <taxon>Actinomycetota</taxon>
        <taxon>Actinomycetes</taxon>
        <taxon>Pseudonocardiales</taxon>
        <taxon>Pseudonocardiaceae</taxon>
        <taxon>Actinokineospora</taxon>
    </lineage>
</organism>
<dbReference type="eggNOG" id="COG5267">
    <property type="taxonomic scope" value="Bacteria"/>
</dbReference>
<evidence type="ECO:0000256" key="1">
    <source>
        <dbReference type="SAM" id="MobiDB-lite"/>
    </source>
</evidence>
<evidence type="ECO:0000313" key="2">
    <source>
        <dbReference type="EMBL" id="EWC62220.1"/>
    </source>
</evidence>
<gene>
    <name evidence="2" type="ORF">UO65_2469</name>
</gene>
<dbReference type="InterPro" id="IPR014917">
    <property type="entry name" value="DUF1800"/>
</dbReference>
<dbReference type="Pfam" id="PF08811">
    <property type="entry name" value="DUF1800"/>
    <property type="match status" value="1"/>
</dbReference>
<reference evidence="2 3" key="1">
    <citation type="journal article" date="2014" name="Genome Announc.">
        <title>Draft Genome Sequence of the Antitrypanosomally Active Sponge-Associated Bacterium Actinokineospora sp. Strain EG49.</title>
        <authorList>
            <person name="Harjes J."/>
            <person name="Ryu T."/>
            <person name="Abdelmohsen U.R."/>
            <person name="Moitinho-Silva L."/>
            <person name="Horn H."/>
            <person name="Ravasi T."/>
            <person name="Hentschel U."/>
        </authorList>
    </citation>
    <scope>NUCLEOTIDE SEQUENCE [LARGE SCALE GENOMIC DNA]</scope>
    <source>
        <strain evidence="2 3">EG49</strain>
    </source>
</reference>
<comment type="caution">
    <text evidence="2">The sequence shown here is derived from an EMBL/GenBank/DDBJ whole genome shotgun (WGS) entry which is preliminary data.</text>
</comment>
<protein>
    <submittedName>
        <fullName evidence="2">Uncharacterized protein</fullName>
    </submittedName>
</protein>